<comment type="caution">
    <text evidence="2">The sequence shown here is derived from an EMBL/GenBank/DDBJ whole genome shotgun (WGS) entry which is preliminary data.</text>
</comment>
<sequence length="225" mass="25693">MTFMVFEDNKEESSQEEGSSEEDSSNEEESSDESSSSDNEVKTLKGKLKSIKNDTCSSMIAFTLCSTTRSSSIADKEAADEEAGDKIRYAFELLTNALWKRDYDLFGIDEHSESFLVGEFQVLVTSMIQLPIINSSSLGMFIVLLMQKCQHVHMRFILEAFAVLMQFISAWKRRVVAIREKIMTIPRKEKKRKARREENVEKAAVLDMVFRRCIGCLEDAQVEKI</sequence>
<organism evidence="2 3">
    <name type="scientific">Zingiber officinale</name>
    <name type="common">Ginger</name>
    <name type="synonym">Amomum zingiber</name>
    <dbReference type="NCBI Taxonomy" id="94328"/>
    <lineage>
        <taxon>Eukaryota</taxon>
        <taxon>Viridiplantae</taxon>
        <taxon>Streptophyta</taxon>
        <taxon>Embryophyta</taxon>
        <taxon>Tracheophyta</taxon>
        <taxon>Spermatophyta</taxon>
        <taxon>Magnoliopsida</taxon>
        <taxon>Liliopsida</taxon>
        <taxon>Zingiberales</taxon>
        <taxon>Zingiberaceae</taxon>
        <taxon>Zingiber</taxon>
    </lineage>
</organism>
<keyword evidence="3" id="KW-1185">Reference proteome</keyword>
<name>A0A8J5GV06_ZINOF</name>
<reference evidence="2 3" key="1">
    <citation type="submission" date="2020-08" db="EMBL/GenBank/DDBJ databases">
        <title>Plant Genome Project.</title>
        <authorList>
            <person name="Zhang R.-G."/>
        </authorList>
    </citation>
    <scope>NUCLEOTIDE SEQUENCE [LARGE SCALE GENOMIC DNA]</scope>
    <source>
        <tissue evidence="2">Rhizome</tissue>
    </source>
</reference>
<evidence type="ECO:0000313" key="3">
    <source>
        <dbReference type="Proteomes" id="UP000734854"/>
    </source>
</evidence>
<feature type="compositionally biased region" description="Acidic residues" evidence="1">
    <location>
        <begin position="14"/>
        <end position="32"/>
    </location>
</feature>
<dbReference type="Proteomes" id="UP000734854">
    <property type="component" value="Unassembled WGS sequence"/>
</dbReference>
<evidence type="ECO:0000256" key="1">
    <source>
        <dbReference type="SAM" id="MobiDB-lite"/>
    </source>
</evidence>
<protein>
    <submittedName>
        <fullName evidence="2">Uncharacterized protein</fullName>
    </submittedName>
</protein>
<feature type="region of interest" description="Disordered" evidence="1">
    <location>
        <begin position="1"/>
        <end position="41"/>
    </location>
</feature>
<dbReference type="AlphaFoldDB" id="A0A8J5GV06"/>
<dbReference type="EMBL" id="JACMSC010000009">
    <property type="protein sequence ID" value="KAG6506743.1"/>
    <property type="molecule type" value="Genomic_DNA"/>
</dbReference>
<evidence type="ECO:0000313" key="2">
    <source>
        <dbReference type="EMBL" id="KAG6506743.1"/>
    </source>
</evidence>
<proteinExistence type="predicted"/>
<gene>
    <name evidence="2" type="ORF">ZIOFF_032072</name>
</gene>
<accession>A0A8J5GV06</accession>